<reference evidence="2 3" key="1">
    <citation type="submission" date="2014-06" db="EMBL/GenBank/DDBJ databases">
        <authorList>
            <person name="Ju J."/>
            <person name="Zhang J."/>
        </authorList>
    </citation>
    <scope>NUCLEOTIDE SEQUENCE [LARGE SCALE GENOMIC DNA]</scope>
    <source>
        <strain evidence="2">DmL_050</strain>
    </source>
</reference>
<dbReference type="Proteomes" id="UP000195072">
    <property type="component" value="Unassembled WGS sequence"/>
</dbReference>
<protein>
    <submittedName>
        <fullName evidence="2">Uncharacterized protein</fullName>
    </submittedName>
</protein>
<proteinExistence type="predicted"/>
<evidence type="ECO:0000256" key="1">
    <source>
        <dbReference type="SAM" id="MobiDB-lite"/>
    </source>
</evidence>
<organism evidence="2 3">
    <name type="scientific">Acetobacter senegalensis</name>
    <dbReference type="NCBI Taxonomy" id="446692"/>
    <lineage>
        <taxon>Bacteria</taxon>
        <taxon>Pseudomonadati</taxon>
        <taxon>Pseudomonadota</taxon>
        <taxon>Alphaproteobacteria</taxon>
        <taxon>Acetobacterales</taxon>
        <taxon>Acetobacteraceae</taxon>
        <taxon>Acetobacter</taxon>
    </lineage>
</organism>
<dbReference type="AlphaFoldDB" id="A0A252EEW5"/>
<feature type="compositionally biased region" description="Basic and acidic residues" evidence="1">
    <location>
        <begin position="41"/>
        <end position="60"/>
    </location>
</feature>
<sequence>MQAEGSVSQPDGFSSRALKLVFSGRSSFARPRRLKGQPAAEKLEERAGKEKPFCGHESRAVRQGTHTSHLR</sequence>
<comment type="caution">
    <text evidence="2">The sequence shown here is derived from an EMBL/GenBank/DDBJ whole genome shotgun (WGS) entry which is preliminary data.</text>
</comment>
<accession>A0A252EEW5</accession>
<name>A0A252EEW5_9PROT</name>
<dbReference type="EMBL" id="JOOZ01000108">
    <property type="protein sequence ID" value="OUL64852.1"/>
    <property type="molecule type" value="Genomic_DNA"/>
</dbReference>
<gene>
    <name evidence="2" type="ORF">HK16_01000</name>
</gene>
<evidence type="ECO:0000313" key="3">
    <source>
        <dbReference type="Proteomes" id="UP000195072"/>
    </source>
</evidence>
<feature type="region of interest" description="Disordered" evidence="1">
    <location>
        <begin position="26"/>
        <end position="71"/>
    </location>
</feature>
<evidence type="ECO:0000313" key="2">
    <source>
        <dbReference type="EMBL" id="OUL64852.1"/>
    </source>
</evidence>